<sequence length="59" mass="6873">MAVALSSSMPHSSPHEWLNETLVDLKSWIEAHEEAVKKRKDLQREKGSKPKPPRRRGRR</sequence>
<evidence type="ECO:0000256" key="1">
    <source>
        <dbReference type="SAM" id="MobiDB-lite"/>
    </source>
</evidence>
<feature type="region of interest" description="Disordered" evidence="1">
    <location>
        <begin position="36"/>
        <end position="59"/>
    </location>
</feature>
<proteinExistence type="predicted"/>
<comment type="caution">
    <text evidence="2">The sequence shown here is derived from an EMBL/GenBank/DDBJ whole genome shotgun (WGS) entry which is preliminary data.</text>
</comment>
<feature type="compositionally biased region" description="Basic and acidic residues" evidence="1">
    <location>
        <begin position="36"/>
        <end position="48"/>
    </location>
</feature>
<organism evidence="2 3">
    <name type="scientific">Brevibacillus panacihumi</name>
    <dbReference type="NCBI Taxonomy" id="497735"/>
    <lineage>
        <taxon>Bacteria</taxon>
        <taxon>Bacillati</taxon>
        <taxon>Bacillota</taxon>
        <taxon>Bacilli</taxon>
        <taxon>Bacillales</taxon>
        <taxon>Paenibacillaceae</taxon>
        <taxon>Brevibacillus</taxon>
    </lineage>
</organism>
<dbReference type="EMBL" id="RHHT01000062">
    <property type="protein sequence ID" value="RNB72177.1"/>
    <property type="molecule type" value="Genomic_DNA"/>
</dbReference>
<protein>
    <submittedName>
        <fullName evidence="2">Uncharacterized protein</fullName>
    </submittedName>
</protein>
<gene>
    <name evidence="2" type="ORF">EDM58_21990</name>
</gene>
<dbReference type="Proteomes" id="UP000281915">
    <property type="component" value="Unassembled WGS sequence"/>
</dbReference>
<dbReference type="AlphaFoldDB" id="A0A3M8C9X2"/>
<accession>A0A3M8C9X2</accession>
<feature type="compositionally biased region" description="Basic residues" evidence="1">
    <location>
        <begin position="49"/>
        <end position="59"/>
    </location>
</feature>
<name>A0A3M8C9X2_9BACL</name>
<reference evidence="2 3" key="1">
    <citation type="submission" date="2018-10" db="EMBL/GenBank/DDBJ databases">
        <title>Phylogenomics of Brevibacillus.</title>
        <authorList>
            <person name="Dunlap C."/>
        </authorList>
    </citation>
    <scope>NUCLEOTIDE SEQUENCE [LARGE SCALE GENOMIC DNA]</scope>
    <source>
        <strain evidence="2 3">JCM 15085</strain>
    </source>
</reference>
<evidence type="ECO:0000313" key="3">
    <source>
        <dbReference type="Proteomes" id="UP000281915"/>
    </source>
</evidence>
<evidence type="ECO:0000313" key="2">
    <source>
        <dbReference type="EMBL" id="RNB72177.1"/>
    </source>
</evidence>